<accession>A0ABM1MMH3</accession>
<evidence type="ECO:0000256" key="1">
    <source>
        <dbReference type="ARBA" id="ARBA00004637"/>
    </source>
</evidence>
<keyword evidence="9" id="KW-1185">Reference proteome</keyword>
<gene>
    <name evidence="10" type="primary">LOC108562079</name>
</gene>
<sequence>MYDFAKSLVRTAWVGGRVFLKCLKKSLLEEIEQSRQLAKARYEDQRERRIADSGNHSKELKISLQEAKMILDVTDEVQLLEEKIEENYARLFDANTKTSLYLLSKVVRARERILLELKTRKPAERIKQIKYKL</sequence>
<evidence type="ECO:0000256" key="4">
    <source>
        <dbReference type="ARBA" id="ARBA00022792"/>
    </source>
</evidence>
<comment type="subcellular location">
    <subcellularLocation>
        <location evidence="1">Mitochondrion inner membrane</location>
        <topology evidence="1">Peripheral membrane protein</topology>
    </subcellularLocation>
</comment>
<keyword evidence="7" id="KW-0496">Mitochondrion</keyword>
<dbReference type="Proteomes" id="UP000695000">
    <property type="component" value="Unplaced"/>
</dbReference>
<evidence type="ECO:0000256" key="3">
    <source>
        <dbReference type="ARBA" id="ARBA00022448"/>
    </source>
</evidence>
<dbReference type="GeneID" id="108562079"/>
<evidence type="ECO:0000256" key="8">
    <source>
        <dbReference type="ARBA" id="ARBA00023136"/>
    </source>
</evidence>
<protein>
    <submittedName>
        <fullName evidence="10">Uncharacterized protein LOC108562079</fullName>
    </submittedName>
</protein>
<keyword evidence="5" id="KW-0653">Protein transport</keyword>
<evidence type="ECO:0000256" key="7">
    <source>
        <dbReference type="ARBA" id="ARBA00023128"/>
    </source>
</evidence>
<evidence type="ECO:0000256" key="2">
    <source>
        <dbReference type="ARBA" id="ARBA00008817"/>
    </source>
</evidence>
<dbReference type="RefSeq" id="XP_017775773.1">
    <property type="nucleotide sequence ID" value="XM_017920284.1"/>
</dbReference>
<name>A0ABM1MMH3_NICVS</name>
<evidence type="ECO:0000313" key="9">
    <source>
        <dbReference type="Proteomes" id="UP000695000"/>
    </source>
</evidence>
<organism evidence="9 10">
    <name type="scientific">Nicrophorus vespilloides</name>
    <name type="common">Boreal carrion beetle</name>
    <dbReference type="NCBI Taxonomy" id="110193"/>
    <lineage>
        <taxon>Eukaryota</taxon>
        <taxon>Metazoa</taxon>
        <taxon>Ecdysozoa</taxon>
        <taxon>Arthropoda</taxon>
        <taxon>Hexapoda</taxon>
        <taxon>Insecta</taxon>
        <taxon>Pterygota</taxon>
        <taxon>Neoptera</taxon>
        <taxon>Endopterygota</taxon>
        <taxon>Coleoptera</taxon>
        <taxon>Polyphaga</taxon>
        <taxon>Staphyliniformia</taxon>
        <taxon>Silphidae</taxon>
        <taxon>Nicrophorinae</taxon>
        <taxon>Nicrophorus</taxon>
    </lineage>
</organism>
<reference evidence="10" key="1">
    <citation type="submission" date="2025-08" db="UniProtKB">
        <authorList>
            <consortium name="RefSeq"/>
        </authorList>
    </citation>
    <scope>IDENTIFICATION</scope>
    <source>
        <tissue evidence="10">Whole Larva</tissue>
    </source>
</reference>
<keyword evidence="3" id="KW-0813">Transport</keyword>
<dbReference type="InterPro" id="IPR005341">
    <property type="entry name" value="Tim16"/>
</dbReference>
<dbReference type="PANTHER" id="PTHR12388">
    <property type="entry name" value="MITOCHONDRIA ASSOCIATED GRANULOCYTE MACROPHAGE CSF SIGNALING MOLECULE"/>
    <property type="match status" value="1"/>
</dbReference>
<keyword evidence="4" id="KW-0999">Mitochondrion inner membrane</keyword>
<evidence type="ECO:0000256" key="6">
    <source>
        <dbReference type="ARBA" id="ARBA00023010"/>
    </source>
</evidence>
<evidence type="ECO:0000313" key="10">
    <source>
        <dbReference type="RefSeq" id="XP_017775773.1"/>
    </source>
</evidence>
<dbReference type="Pfam" id="PF03656">
    <property type="entry name" value="Pam16"/>
    <property type="match status" value="1"/>
</dbReference>
<evidence type="ECO:0000256" key="5">
    <source>
        <dbReference type="ARBA" id="ARBA00022927"/>
    </source>
</evidence>
<dbReference type="Gene3D" id="1.10.287.110">
    <property type="entry name" value="DnaJ domain"/>
    <property type="match status" value="1"/>
</dbReference>
<keyword evidence="6" id="KW-0811">Translocation</keyword>
<comment type="similarity">
    <text evidence="2">Belongs to the TIM16/PAM16 family.</text>
</comment>
<dbReference type="InterPro" id="IPR036869">
    <property type="entry name" value="J_dom_sf"/>
</dbReference>
<dbReference type="PANTHER" id="PTHR12388:SF0">
    <property type="entry name" value="MITOCHONDRIAL IMPORT INNER MEMBRANE TRANSLOCASE SUBUNIT TIM16"/>
    <property type="match status" value="1"/>
</dbReference>
<proteinExistence type="inferred from homology"/>
<keyword evidence="8" id="KW-0472">Membrane</keyword>